<protein>
    <submittedName>
        <fullName evidence="1">Uncharacterized protein</fullName>
    </submittedName>
</protein>
<gene>
    <name evidence="1" type="ORF">PR048_029181</name>
</gene>
<dbReference type="EMBL" id="JARBHB010000013">
    <property type="protein sequence ID" value="KAJ8870168.1"/>
    <property type="molecule type" value="Genomic_DNA"/>
</dbReference>
<sequence>MFSTHTPNPIVQPASRTLHCLILAVADFLSAGHFSRRSSSIPKTPVTHPFNNSLPGAVSLVASHLGDPGSISGRVTAESCRTMPLVGGFSRGSPVSPAISFRRCSILTSSTLIGSQDLDVERRLYLLTHSQTQRYIFKISLARRSDEALGVGVSVARIAPSLLDLGRADGAKPRFPYVRNIADVAVGRGVFSRYSRFPPPTHPDAVPSTPHSSLKISAIKDSHLTGLGDPTLLHRPDERKMATAGTTASHSPWLRHKRLVFRSRMISRRLTVRSAGTSGLCRIFVQATTSSERPQVSDHLVIGLPSPGLAGPTAGTMHANYLRRWFVPGNHLFNNQVVYSVLRYIPPVPPATENAYQPVFGRWLTVWKMYPDHMPCMFNRENLWRPGGPRKVVHVLQSLLGEDSCIGTSIILFNDSFGYAAERNGSKWRRRISPICCCSVTVPSTTTECHRGSTRVHQGWSRSTTMLRRHPVAILVVGDLDLELTSVTLTQGL</sequence>
<comment type="caution">
    <text evidence="1">The sequence shown here is derived from an EMBL/GenBank/DDBJ whole genome shotgun (WGS) entry which is preliminary data.</text>
</comment>
<organism evidence="1 2">
    <name type="scientific">Dryococelus australis</name>
    <dbReference type="NCBI Taxonomy" id="614101"/>
    <lineage>
        <taxon>Eukaryota</taxon>
        <taxon>Metazoa</taxon>
        <taxon>Ecdysozoa</taxon>
        <taxon>Arthropoda</taxon>
        <taxon>Hexapoda</taxon>
        <taxon>Insecta</taxon>
        <taxon>Pterygota</taxon>
        <taxon>Neoptera</taxon>
        <taxon>Polyneoptera</taxon>
        <taxon>Phasmatodea</taxon>
        <taxon>Verophasmatodea</taxon>
        <taxon>Anareolatae</taxon>
        <taxon>Phasmatidae</taxon>
        <taxon>Eurycanthinae</taxon>
        <taxon>Dryococelus</taxon>
    </lineage>
</organism>
<accession>A0ABQ9GCZ3</accession>
<evidence type="ECO:0000313" key="1">
    <source>
        <dbReference type="EMBL" id="KAJ8870168.1"/>
    </source>
</evidence>
<keyword evidence="2" id="KW-1185">Reference proteome</keyword>
<reference evidence="1 2" key="1">
    <citation type="submission" date="2023-02" db="EMBL/GenBank/DDBJ databases">
        <title>LHISI_Scaffold_Assembly.</title>
        <authorList>
            <person name="Stuart O.P."/>
            <person name="Cleave R."/>
            <person name="Magrath M.J.L."/>
            <person name="Mikheyev A.S."/>
        </authorList>
    </citation>
    <scope>NUCLEOTIDE SEQUENCE [LARGE SCALE GENOMIC DNA]</scope>
    <source>
        <strain evidence="1">Daus_M_001</strain>
        <tissue evidence="1">Leg muscle</tissue>
    </source>
</reference>
<evidence type="ECO:0000313" key="2">
    <source>
        <dbReference type="Proteomes" id="UP001159363"/>
    </source>
</evidence>
<proteinExistence type="predicted"/>
<dbReference type="Proteomes" id="UP001159363">
    <property type="component" value="Chromosome 12"/>
</dbReference>
<name>A0ABQ9GCZ3_9NEOP</name>